<dbReference type="EMBL" id="AKFT01000128">
    <property type="protein sequence ID" value="EJF43278.1"/>
    <property type="molecule type" value="Genomic_DNA"/>
</dbReference>
<name>J1HD00_9ACTO</name>
<dbReference type="SUPFAM" id="SSF54427">
    <property type="entry name" value="NTF2-like"/>
    <property type="match status" value="1"/>
</dbReference>
<sequence>MSGYLHSVAVMSHKIHENHESHDIISREFFDSYTRALLDRDAKAIAEHYAVPALIEFPEQAIAVSDARQTEEFFAGAFGQYEGVSRSDAAMEVVAATGHSIWADVSWHHHGGAPDERSMYQLVRNGDKWTIAVLTPLDA</sequence>
<dbReference type="AlphaFoldDB" id="J1HD00"/>
<dbReference type="PATRIC" id="fig|1125718.3.peg.1686"/>
<evidence type="ECO:0000313" key="1">
    <source>
        <dbReference type="EMBL" id="EJF43278.1"/>
    </source>
</evidence>
<evidence type="ECO:0008006" key="3">
    <source>
        <dbReference type="Google" id="ProtNLM"/>
    </source>
</evidence>
<gene>
    <name evidence="1" type="ORF">HMPREF1318_1869</name>
</gene>
<comment type="caution">
    <text evidence="1">The sequence shown here is derived from an EMBL/GenBank/DDBJ whole genome shotgun (WGS) entry which is preliminary data.</text>
</comment>
<reference evidence="1 2" key="1">
    <citation type="submission" date="2012-05" db="EMBL/GenBank/DDBJ databases">
        <authorList>
            <person name="Harkins D.M."/>
            <person name="Madupu R."/>
            <person name="Durkin A.S."/>
            <person name="Torralba M."/>
            <person name="Methe B."/>
            <person name="Sutton G.G."/>
            <person name="Nelson K.E."/>
        </authorList>
    </citation>
    <scope>NUCLEOTIDE SEQUENCE [LARGE SCALE GENOMIC DNA]</scope>
    <source>
        <strain evidence="1 2">F0489</strain>
    </source>
</reference>
<organism evidence="1 2">
    <name type="scientific">Actinomyces massiliensis F0489</name>
    <dbReference type="NCBI Taxonomy" id="1125718"/>
    <lineage>
        <taxon>Bacteria</taxon>
        <taxon>Bacillati</taxon>
        <taxon>Actinomycetota</taxon>
        <taxon>Actinomycetes</taxon>
        <taxon>Actinomycetales</taxon>
        <taxon>Actinomycetaceae</taxon>
        <taxon>Actinomyces</taxon>
    </lineage>
</organism>
<dbReference type="Proteomes" id="UP000002941">
    <property type="component" value="Unassembled WGS sequence"/>
</dbReference>
<dbReference type="Gene3D" id="3.10.450.50">
    <property type="match status" value="1"/>
</dbReference>
<dbReference type="InterPro" id="IPR032710">
    <property type="entry name" value="NTF2-like_dom_sf"/>
</dbReference>
<accession>J1HD00</accession>
<keyword evidence="2" id="KW-1185">Reference proteome</keyword>
<proteinExistence type="predicted"/>
<protein>
    <recommendedName>
        <fullName evidence="3">DUF4440 domain-containing protein</fullName>
    </recommendedName>
</protein>
<evidence type="ECO:0000313" key="2">
    <source>
        <dbReference type="Proteomes" id="UP000002941"/>
    </source>
</evidence>
<dbReference type="eggNOG" id="ENOG5030PND">
    <property type="taxonomic scope" value="Bacteria"/>
</dbReference>